<reference evidence="1 2" key="1">
    <citation type="submission" date="2019-05" db="EMBL/GenBank/DDBJ databases">
        <title>Emergence of the Ug99 lineage of the wheat stem rust pathogen through somatic hybridization.</title>
        <authorList>
            <person name="Li F."/>
            <person name="Upadhyaya N.M."/>
            <person name="Sperschneider J."/>
            <person name="Matny O."/>
            <person name="Nguyen-Phuc H."/>
            <person name="Mago R."/>
            <person name="Raley C."/>
            <person name="Miller M.E."/>
            <person name="Silverstein K.A.T."/>
            <person name="Henningsen E."/>
            <person name="Hirsch C.D."/>
            <person name="Visser B."/>
            <person name="Pretorius Z.A."/>
            <person name="Steffenson B.J."/>
            <person name="Schwessinger B."/>
            <person name="Dodds P.N."/>
            <person name="Figueroa M."/>
        </authorList>
    </citation>
    <scope>NUCLEOTIDE SEQUENCE [LARGE SCALE GENOMIC DNA]</scope>
    <source>
        <strain evidence="1 2">Ug99</strain>
    </source>
</reference>
<dbReference type="AlphaFoldDB" id="A0A5B0PWF7"/>
<dbReference type="EMBL" id="VDEP01000313">
    <property type="protein sequence ID" value="KAA1105029.1"/>
    <property type="molecule type" value="Genomic_DNA"/>
</dbReference>
<organism evidence="1 2">
    <name type="scientific">Puccinia graminis f. sp. tritici</name>
    <dbReference type="NCBI Taxonomy" id="56615"/>
    <lineage>
        <taxon>Eukaryota</taxon>
        <taxon>Fungi</taxon>
        <taxon>Dikarya</taxon>
        <taxon>Basidiomycota</taxon>
        <taxon>Pucciniomycotina</taxon>
        <taxon>Pucciniomycetes</taxon>
        <taxon>Pucciniales</taxon>
        <taxon>Pucciniaceae</taxon>
        <taxon>Puccinia</taxon>
    </lineage>
</organism>
<dbReference type="Proteomes" id="UP000325313">
    <property type="component" value="Unassembled WGS sequence"/>
</dbReference>
<name>A0A5B0PWF7_PUCGR</name>
<protein>
    <submittedName>
        <fullName evidence="1">Uncharacterized protein</fullName>
    </submittedName>
</protein>
<proteinExistence type="predicted"/>
<comment type="caution">
    <text evidence="1">The sequence shown here is derived from an EMBL/GenBank/DDBJ whole genome shotgun (WGS) entry which is preliminary data.</text>
</comment>
<evidence type="ECO:0000313" key="2">
    <source>
        <dbReference type="Proteomes" id="UP000325313"/>
    </source>
</evidence>
<evidence type="ECO:0000313" key="1">
    <source>
        <dbReference type="EMBL" id="KAA1105029.1"/>
    </source>
</evidence>
<gene>
    <name evidence="1" type="ORF">PGTUg99_009368</name>
</gene>
<sequence>MTNNLLTIQPQYNNDFRTSYPESREENVRRIRTFKMSGKKLTSGLQRQFRECYRESLKMISTKPLIHRKNWFKFISNQFRSQTMNESFLKRDYESIEYQLRRIKNQLELYSKPSVQQVHLPSSTSNNITYNFGWVAKGGREGLSRD</sequence>
<accession>A0A5B0PWF7</accession>